<dbReference type="PATRIC" id="fig|2209.87.peg.1304"/>
<dbReference type="InterPro" id="IPR029767">
    <property type="entry name" value="WecB-like"/>
</dbReference>
<proteinExistence type="predicted"/>
<protein>
    <submittedName>
        <fullName evidence="2">UDP-N-acetylglucosamine 2-epimerase</fullName>
    </submittedName>
</protein>
<dbReference type="Proteomes" id="UP000033933">
    <property type="component" value="Unassembled WGS sequence"/>
</dbReference>
<dbReference type="Pfam" id="PF02350">
    <property type="entry name" value="Epimerase_2"/>
    <property type="match status" value="1"/>
</dbReference>
<dbReference type="InterPro" id="IPR003331">
    <property type="entry name" value="UDP_GlcNAc_Epimerase_2_dom"/>
</dbReference>
<evidence type="ECO:0000259" key="1">
    <source>
        <dbReference type="Pfam" id="PF02350"/>
    </source>
</evidence>
<dbReference type="AlphaFoldDB" id="A0A0F8SN87"/>
<gene>
    <name evidence="2" type="ORF">DU87_06050</name>
</gene>
<feature type="domain" description="UDP-N-acetylglucosamine 2-epimerase" evidence="1">
    <location>
        <begin position="23"/>
        <end position="351"/>
    </location>
</feature>
<evidence type="ECO:0000313" key="2">
    <source>
        <dbReference type="EMBL" id="KKH68186.1"/>
    </source>
</evidence>
<accession>A0A0F8SN87</accession>
<sequence>MIGIILGTRPEIIKMSPVIKECEDQGLDYFILHTGQHYSYEMDRIFFDMLNLPHPNYNLDVGSGTHASQTGKIMLGIESILSKEQPEVVLVQGDTNTVLSGSLAAAKLNIKIGHIEAGLRSFDRSMPEEINRIVSDHISDYLFAPTEMSYRQLVKEGIDPEKIFVTGNTVVDAVHQNIEIAKNKVDILKDLGLSPKEYILVTFHRAENVDVKERLEGIITGLKLIKDYFSLPIVFPIHPRTEKMIEKFDFSLEGINVIPPQGFLEFLQLEANAKFVLTDSGGLQEETCILGVPCITLRENTERPETLEVGSNVLAGVNPLTMLNHAKNVVREKSWNNPYGDGTAAKLIVDVCREVSK</sequence>
<dbReference type="CDD" id="cd03786">
    <property type="entry name" value="GTB_UDP-GlcNAc_2-Epimerase"/>
    <property type="match status" value="1"/>
</dbReference>
<comment type="caution">
    <text evidence="2">The sequence shown here is derived from an EMBL/GenBank/DDBJ whole genome shotgun (WGS) entry which is preliminary data.</text>
</comment>
<organism evidence="2 3">
    <name type="scientific">Methanosarcina mazei</name>
    <name type="common">Methanosarcina frisia</name>
    <dbReference type="NCBI Taxonomy" id="2209"/>
    <lineage>
        <taxon>Archaea</taxon>
        <taxon>Methanobacteriati</taxon>
        <taxon>Methanobacteriota</taxon>
        <taxon>Stenosarchaea group</taxon>
        <taxon>Methanomicrobia</taxon>
        <taxon>Methanosarcinales</taxon>
        <taxon>Methanosarcinaceae</taxon>
        <taxon>Methanosarcina</taxon>
    </lineage>
</organism>
<dbReference type="PANTHER" id="PTHR43174">
    <property type="entry name" value="UDP-N-ACETYLGLUCOSAMINE 2-EPIMERASE"/>
    <property type="match status" value="1"/>
</dbReference>
<name>A0A0F8SN87_METMZ</name>
<dbReference type="RefSeq" id="WP_048045376.1">
    <property type="nucleotide sequence ID" value="NZ_JJQQ01000061.1"/>
</dbReference>
<dbReference type="EMBL" id="JJQQ01000061">
    <property type="protein sequence ID" value="KKH68186.1"/>
    <property type="molecule type" value="Genomic_DNA"/>
</dbReference>
<dbReference type="SUPFAM" id="SSF53756">
    <property type="entry name" value="UDP-Glycosyltransferase/glycogen phosphorylase"/>
    <property type="match status" value="1"/>
</dbReference>
<dbReference type="Gene3D" id="3.40.50.2000">
    <property type="entry name" value="Glycogen Phosphorylase B"/>
    <property type="match status" value="2"/>
</dbReference>
<reference evidence="2 3" key="1">
    <citation type="journal article" date="2015" name="ISME J.">
        <title>Genomic and phenotypic differentiation among Methanosarcina mazei populations from Columbia River sediment.</title>
        <authorList>
            <person name="Youngblut N.D."/>
            <person name="Wirth J.S."/>
            <person name="Henriksen J.R."/>
            <person name="Smith M."/>
            <person name="Simon H."/>
            <person name="Metcalf W.W."/>
            <person name="Whitaker R.J."/>
        </authorList>
    </citation>
    <scope>NUCLEOTIDE SEQUENCE [LARGE SCALE GENOMIC DNA]</scope>
    <source>
        <strain evidence="2 3">1.H.M.0.1</strain>
    </source>
</reference>
<evidence type="ECO:0000313" key="3">
    <source>
        <dbReference type="Proteomes" id="UP000033933"/>
    </source>
</evidence>
<dbReference type="NCBIfam" id="TIGR00236">
    <property type="entry name" value="wecB"/>
    <property type="match status" value="1"/>
</dbReference>
<dbReference type="PANTHER" id="PTHR43174:SF1">
    <property type="entry name" value="UDP-N-ACETYLGLUCOSAMINE 2-EPIMERASE"/>
    <property type="match status" value="1"/>
</dbReference>